<dbReference type="Proteomes" id="UP000095463">
    <property type="component" value="Unassembled WGS sequence"/>
</dbReference>
<protein>
    <submittedName>
        <fullName evidence="6">TetR family transcriptional regulator</fullName>
    </submittedName>
</protein>
<evidence type="ECO:0000313" key="7">
    <source>
        <dbReference type="Proteomes" id="UP000095463"/>
    </source>
</evidence>
<dbReference type="EMBL" id="LAJE02000066">
    <property type="protein sequence ID" value="OEO32612.1"/>
    <property type="molecule type" value="Genomic_DNA"/>
</dbReference>
<keyword evidence="7" id="KW-1185">Reference proteome</keyword>
<evidence type="ECO:0000256" key="1">
    <source>
        <dbReference type="ARBA" id="ARBA00023015"/>
    </source>
</evidence>
<gene>
    <name evidence="6" type="ORF">VW23_010775</name>
</gene>
<keyword evidence="3" id="KW-0804">Transcription</keyword>
<sequence length="271" mass="29125">MAEEIAGLGDPIRTLELMWGRAPAPKRGPKSRLSVAELVAAAVAIADAEGIGAVSTRRVAEAVGISPMSFYTHIPDKAVLLDLMLDAVATGQAGEPTTPDFHPANWRANVTLVARSFRSFYLAHPWALQIGTHRPVLGPNTIRAYDNFLSVFDGLGLSEVEMDLCVILVANYVHGAVRDVVRAKMVKAQTGMSDDEWWYTIEPFLQTMDFSPYPVASRVGAVVGELYGLGDHDLAFDFGLERILDGLERLIEGKAATPPGAATVDGKPPSA</sequence>
<dbReference type="Gene3D" id="1.10.10.60">
    <property type="entry name" value="Homeodomain-like"/>
    <property type="match status" value="1"/>
</dbReference>
<dbReference type="GO" id="GO:0003700">
    <property type="term" value="F:DNA-binding transcription factor activity"/>
    <property type="evidence" value="ECO:0007669"/>
    <property type="project" value="TreeGrafter"/>
</dbReference>
<dbReference type="SUPFAM" id="SSF48498">
    <property type="entry name" value="Tetracyclin repressor-like, C-terminal domain"/>
    <property type="match status" value="1"/>
</dbReference>
<reference evidence="6 7" key="1">
    <citation type="journal article" date="2015" name="Genome Announc.">
        <title>Genome Assemblies of Three Soil-Associated Devosia species: D. insulae, D. limi, and D. soli.</title>
        <authorList>
            <person name="Hassan Y.I."/>
            <person name="Lepp D."/>
            <person name="Zhou T."/>
        </authorList>
    </citation>
    <scope>NUCLEOTIDE SEQUENCE [LARGE SCALE GENOMIC DNA]</scope>
    <source>
        <strain evidence="6 7">DS-56</strain>
    </source>
</reference>
<dbReference type="InterPro" id="IPR036271">
    <property type="entry name" value="Tet_transcr_reg_TetR-rel_C_sf"/>
</dbReference>
<proteinExistence type="predicted"/>
<dbReference type="Pfam" id="PF00440">
    <property type="entry name" value="TetR_N"/>
    <property type="match status" value="1"/>
</dbReference>
<dbReference type="RefSeq" id="WP_069908256.1">
    <property type="nucleotide sequence ID" value="NZ_LAJE02000066.1"/>
</dbReference>
<evidence type="ECO:0000259" key="5">
    <source>
        <dbReference type="PROSITE" id="PS50977"/>
    </source>
</evidence>
<dbReference type="GO" id="GO:0000976">
    <property type="term" value="F:transcription cis-regulatory region binding"/>
    <property type="evidence" value="ECO:0007669"/>
    <property type="project" value="TreeGrafter"/>
</dbReference>
<dbReference type="OrthoDB" id="329481at2"/>
<evidence type="ECO:0000256" key="2">
    <source>
        <dbReference type="ARBA" id="ARBA00023125"/>
    </source>
</evidence>
<keyword evidence="1" id="KW-0805">Transcription regulation</keyword>
<dbReference type="SUPFAM" id="SSF46689">
    <property type="entry name" value="Homeodomain-like"/>
    <property type="match status" value="1"/>
</dbReference>
<dbReference type="InterPro" id="IPR004111">
    <property type="entry name" value="Repressor_TetR_C"/>
</dbReference>
<dbReference type="Pfam" id="PF02909">
    <property type="entry name" value="TetR_C_1"/>
    <property type="match status" value="1"/>
</dbReference>
<dbReference type="GO" id="GO:0045892">
    <property type="term" value="P:negative regulation of DNA-templated transcription"/>
    <property type="evidence" value="ECO:0007669"/>
    <property type="project" value="InterPro"/>
</dbReference>
<dbReference type="InterPro" id="IPR009057">
    <property type="entry name" value="Homeodomain-like_sf"/>
</dbReference>
<dbReference type="AlphaFoldDB" id="A0A1E5XVJ5"/>
<keyword evidence="2 4" id="KW-0238">DNA-binding</keyword>
<comment type="caution">
    <text evidence="6">The sequence shown here is derived from an EMBL/GenBank/DDBJ whole genome shotgun (WGS) entry which is preliminary data.</text>
</comment>
<evidence type="ECO:0000256" key="4">
    <source>
        <dbReference type="PROSITE-ProRule" id="PRU00335"/>
    </source>
</evidence>
<dbReference type="Gene3D" id="1.10.357.10">
    <property type="entry name" value="Tetracycline Repressor, domain 2"/>
    <property type="match status" value="1"/>
</dbReference>
<dbReference type="PANTHER" id="PTHR30055">
    <property type="entry name" value="HTH-TYPE TRANSCRIPTIONAL REGULATOR RUTR"/>
    <property type="match status" value="1"/>
</dbReference>
<dbReference type="PANTHER" id="PTHR30055:SF151">
    <property type="entry name" value="TRANSCRIPTIONAL REGULATORY PROTEIN"/>
    <property type="match status" value="1"/>
</dbReference>
<dbReference type="InterPro" id="IPR050109">
    <property type="entry name" value="HTH-type_TetR-like_transc_reg"/>
</dbReference>
<evidence type="ECO:0000313" key="6">
    <source>
        <dbReference type="EMBL" id="OEO32612.1"/>
    </source>
</evidence>
<name>A0A1E5XVJ5_9HYPH</name>
<feature type="DNA-binding region" description="H-T-H motif" evidence="4">
    <location>
        <begin position="55"/>
        <end position="74"/>
    </location>
</feature>
<evidence type="ECO:0000256" key="3">
    <source>
        <dbReference type="ARBA" id="ARBA00023163"/>
    </source>
</evidence>
<accession>A0A1E5XVJ5</accession>
<organism evidence="6 7">
    <name type="scientific">Devosia insulae DS-56</name>
    <dbReference type="NCBI Taxonomy" id="1116389"/>
    <lineage>
        <taxon>Bacteria</taxon>
        <taxon>Pseudomonadati</taxon>
        <taxon>Pseudomonadota</taxon>
        <taxon>Alphaproteobacteria</taxon>
        <taxon>Hyphomicrobiales</taxon>
        <taxon>Devosiaceae</taxon>
        <taxon>Devosia</taxon>
    </lineage>
</organism>
<dbReference type="InterPro" id="IPR001647">
    <property type="entry name" value="HTH_TetR"/>
</dbReference>
<feature type="domain" description="HTH tetR-type" evidence="5">
    <location>
        <begin position="32"/>
        <end position="92"/>
    </location>
</feature>
<dbReference type="PROSITE" id="PS50977">
    <property type="entry name" value="HTH_TETR_2"/>
    <property type="match status" value="1"/>
</dbReference>